<evidence type="ECO:0000256" key="1">
    <source>
        <dbReference type="SAM" id="MobiDB-lite"/>
    </source>
</evidence>
<evidence type="ECO:0000313" key="2">
    <source>
        <dbReference type="EMBL" id="RLK58980.1"/>
    </source>
</evidence>
<accession>A0A421B3W4</accession>
<evidence type="ECO:0000313" key="3">
    <source>
        <dbReference type="Proteomes" id="UP000282454"/>
    </source>
</evidence>
<proteinExistence type="predicted"/>
<dbReference type="EMBL" id="RCDD01000002">
    <property type="protein sequence ID" value="RLK58980.1"/>
    <property type="molecule type" value="Genomic_DNA"/>
</dbReference>
<name>A0A421B3W4_9PSEU</name>
<comment type="caution">
    <text evidence="2">The sequence shown here is derived from an EMBL/GenBank/DDBJ whole genome shotgun (WGS) entry which is preliminary data.</text>
</comment>
<sequence length="71" mass="7095">MVPEVWQSVIGSSSLGGYGKRDGSALRSGASVGRSTAATRNFAVSGSSPEATSASSLLRSATTPTAPIRPV</sequence>
<reference evidence="2 3" key="1">
    <citation type="submission" date="2018-10" db="EMBL/GenBank/DDBJ databases">
        <title>Genomic Encyclopedia of Archaeal and Bacterial Type Strains, Phase II (KMG-II): from individual species to whole genera.</title>
        <authorList>
            <person name="Goeker M."/>
        </authorList>
    </citation>
    <scope>NUCLEOTIDE SEQUENCE [LARGE SCALE GENOMIC DNA]</scope>
    <source>
        <strain evidence="2 3">DSM 45657</strain>
    </source>
</reference>
<gene>
    <name evidence="2" type="ORF">CLV68_3461</name>
</gene>
<dbReference type="AlphaFoldDB" id="A0A421B3W4"/>
<keyword evidence="3" id="KW-1185">Reference proteome</keyword>
<organism evidence="2 3">
    <name type="scientific">Actinokineospora cianjurensis</name>
    <dbReference type="NCBI Taxonomy" id="585224"/>
    <lineage>
        <taxon>Bacteria</taxon>
        <taxon>Bacillati</taxon>
        <taxon>Actinomycetota</taxon>
        <taxon>Actinomycetes</taxon>
        <taxon>Pseudonocardiales</taxon>
        <taxon>Pseudonocardiaceae</taxon>
        <taxon>Actinokineospora</taxon>
    </lineage>
</organism>
<protein>
    <submittedName>
        <fullName evidence="2">Uncharacterized protein</fullName>
    </submittedName>
</protein>
<dbReference type="Proteomes" id="UP000282454">
    <property type="component" value="Unassembled WGS sequence"/>
</dbReference>
<feature type="region of interest" description="Disordered" evidence="1">
    <location>
        <begin position="42"/>
        <end position="71"/>
    </location>
</feature>
<feature type="compositionally biased region" description="Low complexity" evidence="1">
    <location>
        <begin position="45"/>
        <end position="71"/>
    </location>
</feature>